<reference evidence="2 3" key="1">
    <citation type="journal article" date="2015" name="Nature">
        <title>rRNA introns, odd ribosomes, and small enigmatic genomes across a large radiation of phyla.</title>
        <authorList>
            <person name="Brown C.T."/>
            <person name="Hug L.A."/>
            <person name="Thomas B.C."/>
            <person name="Sharon I."/>
            <person name="Castelle C.J."/>
            <person name="Singh A."/>
            <person name="Wilkins M.J."/>
            <person name="Williams K.H."/>
            <person name="Banfield J.F."/>
        </authorList>
    </citation>
    <scope>NUCLEOTIDE SEQUENCE [LARGE SCALE GENOMIC DNA]</scope>
</reference>
<feature type="signal peptide" evidence="1">
    <location>
        <begin position="1"/>
        <end position="25"/>
    </location>
</feature>
<evidence type="ECO:0000313" key="2">
    <source>
        <dbReference type="EMBL" id="KKU89474.1"/>
    </source>
</evidence>
<evidence type="ECO:0000313" key="3">
    <source>
        <dbReference type="Proteomes" id="UP000033882"/>
    </source>
</evidence>
<evidence type="ECO:0008006" key="4">
    <source>
        <dbReference type="Google" id="ProtNLM"/>
    </source>
</evidence>
<evidence type="ECO:0000256" key="1">
    <source>
        <dbReference type="SAM" id="SignalP"/>
    </source>
</evidence>
<protein>
    <recommendedName>
        <fullName evidence="4">DUF5667 domain-containing protein</fullName>
    </recommendedName>
</protein>
<feature type="chain" id="PRO_5002539937" description="DUF5667 domain-containing protein" evidence="1">
    <location>
        <begin position="26"/>
        <end position="189"/>
    </location>
</feature>
<organism evidence="2 3">
    <name type="scientific">Candidatus Wolfebacteria bacterium GW2011_GWA2_47_9b</name>
    <dbReference type="NCBI Taxonomy" id="1619005"/>
    <lineage>
        <taxon>Bacteria</taxon>
        <taxon>Candidatus Wolfeibacteriota</taxon>
    </lineage>
</organism>
<sequence length="189" mass="20770">MVQRMIGFLIVVFCFVFSFCSTSIAAPSRCTGAISRITELHSLGNIGVAKLLVDSAIGDPVSIGCSPGQYAQLRALRDSVYLECIIKQLDDARADVLERDDGLAALEGIRKAVFMAHVIDVSLEGINKLFGFAYFVAAAQTLEMANEAKHEGDFENAEYLIRKTVDFLEKARMLDDRIDAIMRNNGLTK</sequence>
<name>A0A0G1U5Y7_9BACT</name>
<accession>A0A0G1U5Y7</accession>
<keyword evidence="1" id="KW-0732">Signal</keyword>
<dbReference type="EMBL" id="LCPB01000014">
    <property type="protein sequence ID" value="KKU89474.1"/>
    <property type="molecule type" value="Genomic_DNA"/>
</dbReference>
<proteinExistence type="predicted"/>
<dbReference type="Proteomes" id="UP000033882">
    <property type="component" value="Unassembled WGS sequence"/>
</dbReference>
<dbReference type="AlphaFoldDB" id="A0A0G1U5Y7"/>
<comment type="caution">
    <text evidence="2">The sequence shown here is derived from an EMBL/GenBank/DDBJ whole genome shotgun (WGS) entry which is preliminary data.</text>
</comment>
<gene>
    <name evidence="2" type="ORF">UY19_C0014G0074</name>
</gene>